<dbReference type="EMBL" id="SMFZ01000001">
    <property type="protein sequence ID" value="TCK25055.1"/>
    <property type="molecule type" value="Genomic_DNA"/>
</dbReference>
<protein>
    <submittedName>
        <fullName evidence="8">Geranylgeranyl diphosphate synthase type I</fullName>
    </submittedName>
</protein>
<keyword evidence="4" id="KW-0479">Metal-binding</keyword>
<dbReference type="SFLD" id="SFLDG01017">
    <property type="entry name" value="Polyprenyl_Transferase_Like"/>
    <property type="match status" value="1"/>
</dbReference>
<dbReference type="GO" id="GO:0046872">
    <property type="term" value="F:metal ion binding"/>
    <property type="evidence" value="ECO:0007669"/>
    <property type="project" value="UniProtKB-KW"/>
</dbReference>
<sequence length="382" mass="40680">MYDGMYDRTTPFDDRGAGTVVGAAFDDAVPQHVERLLADYLDRRRVEMIGLDPDAAELADSLSGFVLGGGKRLRPVFAWWGWRGAGGAGSGPEAEQALVAVSALELIQACALVHDDLMDASSTRRGRPTVHVEFARVHDAAGWSGPAARFGAAAAILVGDLAQVWADDMLHTATLPAEALARAGEPWRAMRSQVLGGQYLDVLAQASGDASEHRAMQVNRHKTAAYTVERPLHLGGALAGAGPELVDAYRRYGADIGVAFQLRDDLLGVFGDPEVTGKPAGDDLREGKRTLLVAMALDRAERRGDDAARTLIENALGDPTLDAPALDRVRTALGELGAVQAVEQRIAALTGSALAALDAAPIEPFARQRLVELAERATLRRW</sequence>
<dbReference type="InterPro" id="IPR008949">
    <property type="entry name" value="Isoprenoid_synthase_dom_sf"/>
</dbReference>
<evidence type="ECO:0000256" key="5">
    <source>
        <dbReference type="ARBA" id="ARBA00022842"/>
    </source>
</evidence>
<dbReference type="SUPFAM" id="SSF48576">
    <property type="entry name" value="Terpenoid synthases"/>
    <property type="match status" value="1"/>
</dbReference>
<proteinExistence type="inferred from homology"/>
<comment type="cofactor">
    <cofactor evidence="1">
        <name>Mg(2+)</name>
        <dbReference type="ChEBI" id="CHEBI:18420"/>
    </cofactor>
</comment>
<dbReference type="InterPro" id="IPR033749">
    <property type="entry name" value="Polyprenyl_synt_CS"/>
</dbReference>
<keyword evidence="5" id="KW-0460">Magnesium</keyword>
<dbReference type="Proteomes" id="UP000295560">
    <property type="component" value="Unassembled WGS sequence"/>
</dbReference>
<keyword evidence="6" id="KW-0414">Isoprene biosynthesis</keyword>
<evidence type="ECO:0000256" key="3">
    <source>
        <dbReference type="ARBA" id="ARBA00022679"/>
    </source>
</evidence>
<dbReference type="CDD" id="cd00685">
    <property type="entry name" value="Trans_IPPS_HT"/>
    <property type="match status" value="1"/>
</dbReference>
<evidence type="ECO:0000256" key="7">
    <source>
        <dbReference type="RuleBase" id="RU004466"/>
    </source>
</evidence>
<comment type="similarity">
    <text evidence="2 7">Belongs to the FPP/GGPP synthase family.</text>
</comment>
<evidence type="ECO:0000313" key="8">
    <source>
        <dbReference type="EMBL" id="TCK25055.1"/>
    </source>
</evidence>
<dbReference type="GO" id="GO:0004659">
    <property type="term" value="F:prenyltransferase activity"/>
    <property type="evidence" value="ECO:0007669"/>
    <property type="project" value="InterPro"/>
</dbReference>
<evidence type="ECO:0000313" key="9">
    <source>
        <dbReference type="Proteomes" id="UP000295560"/>
    </source>
</evidence>
<organism evidence="8 9">
    <name type="scientific">Pseudonocardia endophytica</name>
    <dbReference type="NCBI Taxonomy" id="401976"/>
    <lineage>
        <taxon>Bacteria</taxon>
        <taxon>Bacillati</taxon>
        <taxon>Actinomycetota</taxon>
        <taxon>Actinomycetes</taxon>
        <taxon>Pseudonocardiales</taxon>
        <taxon>Pseudonocardiaceae</taxon>
        <taxon>Pseudonocardia</taxon>
    </lineage>
</organism>
<gene>
    <name evidence="8" type="ORF">EV378_0852</name>
</gene>
<reference evidence="8 9" key="1">
    <citation type="submission" date="2019-03" db="EMBL/GenBank/DDBJ databases">
        <title>Sequencing the genomes of 1000 actinobacteria strains.</title>
        <authorList>
            <person name="Klenk H.-P."/>
        </authorList>
    </citation>
    <scope>NUCLEOTIDE SEQUENCE [LARGE SCALE GENOMIC DNA]</scope>
    <source>
        <strain evidence="8 9">DSM 44969</strain>
    </source>
</reference>
<evidence type="ECO:0000256" key="4">
    <source>
        <dbReference type="ARBA" id="ARBA00022723"/>
    </source>
</evidence>
<accession>A0A4R1HVM6</accession>
<dbReference type="AlphaFoldDB" id="A0A4R1HVM6"/>
<dbReference type="PANTHER" id="PTHR43281:SF1">
    <property type="entry name" value="FARNESYL DIPHOSPHATE SYNTHASE"/>
    <property type="match status" value="1"/>
</dbReference>
<evidence type="ECO:0000256" key="6">
    <source>
        <dbReference type="ARBA" id="ARBA00023229"/>
    </source>
</evidence>
<dbReference type="Pfam" id="PF00348">
    <property type="entry name" value="polyprenyl_synt"/>
    <property type="match status" value="1"/>
</dbReference>
<dbReference type="OrthoDB" id="4497239at2"/>
<dbReference type="InterPro" id="IPR000092">
    <property type="entry name" value="Polyprenyl_synt"/>
</dbReference>
<name>A0A4R1HVM6_PSEEN</name>
<dbReference type="Gene3D" id="1.10.600.10">
    <property type="entry name" value="Farnesyl Diphosphate Synthase"/>
    <property type="match status" value="1"/>
</dbReference>
<evidence type="ECO:0000256" key="1">
    <source>
        <dbReference type="ARBA" id="ARBA00001946"/>
    </source>
</evidence>
<dbReference type="SFLD" id="SFLDS00005">
    <property type="entry name" value="Isoprenoid_Synthase_Type_I"/>
    <property type="match status" value="1"/>
</dbReference>
<keyword evidence="3 7" id="KW-0808">Transferase</keyword>
<dbReference type="PANTHER" id="PTHR43281">
    <property type="entry name" value="FARNESYL DIPHOSPHATE SYNTHASE"/>
    <property type="match status" value="1"/>
</dbReference>
<dbReference type="PROSITE" id="PS00444">
    <property type="entry name" value="POLYPRENYL_SYNTHASE_2"/>
    <property type="match status" value="1"/>
</dbReference>
<dbReference type="GO" id="GO:0008299">
    <property type="term" value="P:isoprenoid biosynthetic process"/>
    <property type="evidence" value="ECO:0007669"/>
    <property type="project" value="UniProtKB-KW"/>
</dbReference>
<evidence type="ECO:0000256" key="2">
    <source>
        <dbReference type="ARBA" id="ARBA00006706"/>
    </source>
</evidence>
<dbReference type="PROSITE" id="PS00723">
    <property type="entry name" value="POLYPRENYL_SYNTHASE_1"/>
    <property type="match status" value="1"/>
</dbReference>
<keyword evidence="9" id="KW-1185">Reference proteome</keyword>
<comment type="caution">
    <text evidence="8">The sequence shown here is derived from an EMBL/GenBank/DDBJ whole genome shotgun (WGS) entry which is preliminary data.</text>
</comment>